<dbReference type="AlphaFoldDB" id="A0A7Y9S0E5"/>
<name>A0A7Y9S0E5_9ACTN</name>
<comment type="caution">
    <text evidence="2">The sequence shown here is derived from an EMBL/GenBank/DDBJ whole genome shotgun (WGS) entry which is preliminary data.</text>
</comment>
<dbReference type="Proteomes" id="UP000540656">
    <property type="component" value="Unassembled WGS sequence"/>
</dbReference>
<gene>
    <name evidence="2" type="ORF">BJ980_001592</name>
</gene>
<sequence>MDLSGIIFVALAVAWAVYLIPKALRHHDEVARSRSVDRFSNTMRVLARREPVGTSASRLVMQPGRGHTPASVTVKGSAARTASTRQQLAVRREAARVATARRRRVLGVITLLNVVVAAVAAAGVIGWAWMSAPGGLMVVWLIACRLMVKQEIAADSMLLAAPVVAESVDEDVPESYDVARNEQGFDEVADDAETATFAVVDAELWDPVPVTLPTYVTKPAAVRRSVRTINLGDDKVWTSGRTEESATIAREADAAASAAAAARHDEVDERKIANG</sequence>
<reference evidence="2 3" key="1">
    <citation type="submission" date="2020-07" db="EMBL/GenBank/DDBJ databases">
        <title>Sequencing the genomes of 1000 actinobacteria strains.</title>
        <authorList>
            <person name="Klenk H.-P."/>
        </authorList>
    </citation>
    <scope>NUCLEOTIDE SEQUENCE [LARGE SCALE GENOMIC DNA]</scope>
    <source>
        <strain evidence="2 3">DSM 23819</strain>
    </source>
</reference>
<keyword evidence="3" id="KW-1185">Reference proteome</keyword>
<evidence type="ECO:0000256" key="1">
    <source>
        <dbReference type="SAM" id="Phobius"/>
    </source>
</evidence>
<dbReference type="EMBL" id="JACCAA010000001">
    <property type="protein sequence ID" value="NYG58669.1"/>
    <property type="molecule type" value="Genomic_DNA"/>
</dbReference>
<evidence type="ECO:0000313" key="2">
    <source>
        <dbReference type="EMBL" id="NYG58669.1"/>
    </source>
</evidence>
<keyword evidence="1" id="KW-0472">Membrane</keyword>
<keyword evidence="1" id="KW-0812">Transmembrane</keyword>
<dbReference type="RefSeq" id="WP_179501808.1">
    <property type="nucleotide sequence ID" value="NZ_JACCAA010000001.1"/>
</dbReference>
<feature type="transmembrane region" description="Helical" evidence="1">
    <location>
        <begin position="6"/>
        <end position="24"/>
    </location>
</feature>
<keyword evidence="1" id="KW-1133">Transmembrane helix</keyword>
<evidence type="ECO:0000313" key="3">
    <source>
        <dbReference type="Proteomes" id="UP000540656"/>
    </source>
</evidence>
<proteinExistence type="predicted"/>
<protein>
    <submittedName>
        <fullName evidence="2">Uncharacterized protein</fullName>
    </submittedName>
</protein>
<organism evidence="2 3">
    <name type="scientific">Nocardioides daedukensis</name>
    <dbReference type="NCBI Taxonomy" id="634462"/>
    <lineage>
        <taxon>Bacteria</taxon>
        <taxon>Bacillati</taxon>
        <taxon>Actinomycetota</taxon>
        <taxon>Actinomycetes</taxon>
        <taxon>Propionibacteriales</taxon>
        <taxon>Nocardioidaceae</taxon>
        <taxon>Nocardioides</taxon>
    </lineage>
</organism>
<feature type="transmembrane region" description="Helical" evidence="1">
    <location>
        <begin position="105"/>
        <end position="125"/>
    </location>
</feature>
<accession>A0A7Y9S0E5</accession>